<evidence type="ECO:0000313" key="1">
    <source>
        <dbReference type="EMBL" id="QPI16644.1"/>
    </source>
</evidence>
<name>A0A7S9XFT8_9VIRU</name>
<gene>
    <name evidence="1" type="ORF">NIOZUU159_00137</name>
</gene>
<proteinExistence type="predicted"/>
<sequence length="211" mass="22994">MVLQSSGAISLYNIQTEFGGSTPISMSEYYGAASGIPSSGAISFSNFYGKSAPSSGPPTPVASSIPARSGGVGQTNYEIVRGLYAKNLTRSEGATLFEHRDDTNLYSSNDVKYPNIIIQAKPGDTLNLISLLYTTGNYKEYSEFWVWLGSSWSIFASPYETFKGPKDFEVNYTIPSDTPAGNYALAVACSYYNLGSSTYRSWKSYSLHVWT</sequence>
<organism evidence="1">
    <name type="scientific">Virus NIOZ-UU159</name>
    <dbReference type="NCBI Taxonomy" id="2763270"/>
    <lineage>
        <taxon>Viruses</taxon>
    </lineage>
</organism>
<reference evidence="1" key="1">
    <citation type="submission" date="2020-08" db="EMBL/GenBank/DDBJ databases">
        <title>Bridging the membrane lipid divide: bacteria of the FCB group superphylum have the potential to synthesize archaeal ether lipids.</title>
        <authorList>
            <person name="Villanueva L."/>
            <person name="von Meijenfeldt F.A.B."/>
            <person name="Westbye A.B."/>
            <person name="Yadav S."/>
            <person name="Hopmans E.C."/>
            <person name="Dutilh B.E."/>
            <person name="Sinninghe Damste J.S."/>
        </authorList>
    </citation>
    <scope>NUCLEOTIDE SEQUENCE</scope>
    <source>
        <strain evidence="1">NIOZ-UU159</strain>
    </source>
</reference>
<dbReference type="EMBL" id="MW030590">
    <property type="protein sequence ID" value="QPI16644.1"/>
    <property type="molecule type" value="Genomic_DNA"/>
</dbReference>
<protein>
    <submittedName>
        <fullName evidence="1">Uncharacterized protein</fullName>
    </submittedName>
</protein>
<accession>A0A7S9XFT8</accession>